<name>A0A6S6T1N0_9BACT</name>
<sequence length="141" mass="15268">MKKIAISLATAALMASSAQATTFEHIVTKCGLGPQMFENSQTMAVVSNVLFGLYSMTTTTSQMASGSCKNVKVAMFVAQSHDNLELEIAKGQGEYLDTLSELSNKSVETLRAEYATVLKSNNLDTMNKQQKISKLFDIATN</sequence>
<accession>A0A6S6T1N0</accession>
<evidence type="ECO:0008006" key="3">
    <source>
        <dbReference type="Google" id="ProtNLM"/>
    </source>
</evidence>
<proteinExistence type="predicted"/>
<reference evidence="2" key="1">
    <citation type="submission" date="2020-01" db="EMBL/GenBank/DDBJ databases">
        <authorList>
            <person name="Meier V. D."/>
            <person name="Meier V D."/>
        </authorList>
    </citation>
    <scope>NUCLEOTIDE SEQUENCE</scope>
    <source>
        <strain evidence="2">HLG_WM_MAG_01</strain>
    </source>
</reference>
<organism evidence="2">
    <name type="scientific">uncultured Sulfurovum sp</name>
    <dbReference type="NCBI Taxonomy" id="269237"/>
    <lineage>
        <taxon>Bacteria</taxon>
        <taxon>Pseudomonadati</taxon>
        <taxon>Campylobacterota</taxon>
        <taxon>Epsilonproteobacteria</taxon>
        <taxon>Campylobacterales</taxon>
        <taxon>Sulfurovaceae</taxon>
        <taxon>Sulfurovum</taxon>
        <taxon>environmental samples</taxon>
    </lineage>
</organism>
<feature type="chain" id="PRO_5028439352" description="DUF3015 domain-containing protein" evidence="1">
    <location>
        <begin position="21"/>
        <end position="141"/>
    </location>
</feature>
<gene>
    <name evidence="2" type="ORF">HELGO_WM3589</name>
</gene>
<dbReference type="Pfam" id="PF11220">
    <property type="entry name" value="DUF3015"/>
    <property type="match status" value="1"/>
</dbReference>
<evidence type="ECO:0000313" key="2">
    <source>
        <dbReference type="EMBL" id="CAA6809350.1"/>
    </source>
</evidence>
<feature type="signal peptide" evidence="1">
    <location>
        <begin position="1"/>
        <end position="20"/>
    </location>
</feature>
<dbReference type="AlphaFoldDB" id="A0A6S6T1N0"/>
<evidence type="ECO:0000256" key="1">
    <source>
        <dbReference type="SAM" id="SignalP"/>
    </source>
</evidence>
<protein>
    <recommendedName>
        <fullName evidence="3">DUF3015 domain-containing protein</fullName>
    </recommendedName>
</protein>
<keyword evidence="1" id="KW-0732">Signal</keyword>
<dbReference type="EMBL" id="CACVAS010000057">
    <property type="protein sequence ID" value="CAA6809350.1"/>
    <property type="molecule type" value="Genomic_DNA"/>
</dbReference>
<dbReference type="InterPro" id="IPR021383">
    <property type="entry name" value="DUF3015"/>
</dbReference>